<feature type="compositionally biased region" description="Low complexity" evidence="1">
    <location>
        <begin position="224"/>
        <end position="233"/>
    </location>
</feature>
<evidence type="ECO:0000313" key="2">
    <source>
        <dbReference type="EMBL" id="KFI30685.1"/>
    </source>
</evidence>
<keyword evidence="3" id="KW-1185">Reference proteome</keyword>
<comment type="caution">
    <text evidence="2">The sequence shown here is derived from an EMBL/GenBank/DDBJ whole genome shotgun (WGS) entry which is preliminary data.</text>
</comment>
<name>A0A086Y8T5_9RHOB</name>
<dbReference type="AlphaFoldDB" id="A0A086Y8T5"/>
<accession>A0A086Y8T5</accession>
<feature type="region of interest" description="Disordered" evidence="1">
    <location>
        <begin position="224"/>
        <end position="249"/>
    </location>
</feature>
<gene>
    <name evidence="2" type="ORF">CN97_12750</name>
</gene>
<evidence type="ECO:0000256" key="1">
    <source>
        <dbReference type="SAM" id="MobiDB-lite"/>
    </source>
</evidence>
<evidence type="ECO:0000313" key="3">
    <source>
        <dbReference type="Proteomes" id="UP000028826"/>
    </source>
</evidence>
<reference evidence="2 3" key="1">
    <citation type="submission" date="2014-03" db="EMBL/GenBank/DDBJ databases">
        <title>Genome of Haematobacter massiliensis CCUG 47968.</title>
        <authorList>
            <person name="Wang D."/>
            <person name="Wang G."/>
        </authorList>
    </citation>
    <scope>NUCLEOTIDE SEQUENCE [LARGE SCALE GENOMIC DNA]</scope>
    <source>
        <strain evidence="2 3">CCUG 47968</strain>
    </source>
</reference>
<feature type="region of interest" description="Disordered" evidence="1">
    <location>
        <begin position="91"/>
        <end position="113"/>
    </location>
</feature>
<organism evidence="2 3">
    <name type="scientific">Haematobacter massiliensis</name>
    <dbReference type="NCBI Taxonomy" id="195105"/>
    <lineage>
        <taxon>Bacteria</taxon>
        <taxon>Pseudomonadati</taxon>
        <taxon>Pseudomonadota</taxon>
        <taxon>Alphaproteobacteria</taxon>
        <taxon>Rhodobacterales</taxon>
        <taxon>Paracoccaceae</taxon>
        <taxon>Haematobacter</taxon>
    </lineage>
</organism>
<dbReference type="EMBL" id="JGYG01000003">
    <property type="protein sequence ID" value="KFI30685.1"/>
    <property type="molecule type" value="Genomic_DNA"/>
</dbReference>
<protein>
    <submittedName>
        <fullName evidence="2">Uncharacterized protein</fullName>
    </submittedName>
</protein>
<feature type="compositionally biased region" description="Pro residues" evidence="1">
    <location>
        <begin position="234"/>
        <end position="244"/>
    </location>
</feature>
<dbReference type="Proteomes" id="UP000028826">
    <property type="component" value="Unassembled WGS sequence"/>
</dbReference>
<proteinExistence type="predicted"/>
<dbReference type="OrthoDB" id="10005110at2"/>
<sequence length="345" mass="36001">MNLDDMSADDLKELNKSLSLIGRAAETLAALPASVEGGVRISLQPGGVAVLATAWMMPECREGGCTCAGDVGELVVDDLVVRGLEDLQRPILADGPPAAPAASPPETGESPEAIPRAEAPVGEVAPAAAPAGEPSCASNQLAQVWTEDDEALLIDLVAERLAAGDTRKAALEVGAAAIGRTPSASDLRLRSKLEERLQAAIENHRAERARRNAALERMAVAAAEKPAPVASAPPATPAPKPEAPAPSEEELTIAQRGILLSLRKLGGRKGFDPETDLEIVEGFARGTKAAVLALDLDLDSALMVSRFKDLTSVIRDDRGLLTINGQADLMQVLRHMVREARGVAA</sequence>
<dbReference type="RefSeq" id="WP_131389556.1">
    <property type="nucleotide sequence ID" value="NZ_CP035510.1"/>
</dbReference>
<dbReference type="STRING" id="195105.CN97_12750"/>
<feature type="compositionally biased region" description="Low complexity" evidence="1">
    <location>
        <begin position="104"/>
        <end position="113"/>
    </location>
</feature>